<dbReference type="Proteomes" id="UP000199021">
    <property type="component" value="Unassembled WGS sequence"/>
</dbReference>
<feature type="coiled-coil region" evidence="1">
    <location>
        <begin position="169"/>
        <end position="196"/>
    </location>
</feature>
<dbReference type="SUPFAM" id="SSF55729">
    <property type="entry name" value="Acyl-CoA N-acyltransferases (Nat)"/>
    <property type="match status" value="1"/>
</dbReference>
<dbReference type="CDD" id="cd04301">
    <property type="entry name" value="NAT_SF"/>
    <property type="match status" value="1"/>
</dbReference>
<proteinExistence type="predicted"/>
<evidence type="ECO:0000256" key="1">
    <source>
        <dbReference type="SAM" id="Coils"/>
    </source>
</evidence>
<keyword evidence="4" id="KW-1185">Reference proteome</keyword>
<dbReference type="GO" id="GO:0016747">
    <property type="term" value="F:acyltransferase activity, transferring groups other than amino-acyl groups"/>
    <property type="evidence" value="ECO:0007669"/>
    <property type="project" value="InterPro"/>
</dbReference>
<dbReference type="OrthoDB" id="9812988at2"/>
<dbReference type="PROSITE" id="PS51186">
    <property type="entry name" value="GNAT"/>
    <property type="match status" value="1"/>
</dbReference>
<dbReference type="AlphaFoldDB" id="A0A1H9AHK8"/>
<dbReference type="EMBL" id="FOFB01000002">
    <property type="protein sequence ID" value="SEP75458.1"/>
    <property type="molecule type" value="Genomic_DNA"/>
</dbReference>
<dbReference type="InterPro" id="IPR000182">
    <property type="entry name" value="GNAT_dom"/>
</dbReference>
<keyword evidence="1" id="KW-0175">Coiled coil</keyword>
<dbReference type="Pfam" id="PF00583">
    <property type="entry name" value="Acetyltransf_1"/>
    <property type="match status" value="1"/>
</dbReference>
<sequence length="198" mass="22222">MHIDILVAQPEHTVYAQPICDLIEESAKARGTGIAKREPAYVEEKMLTGKAIIALVDGEIGGFSYIETWSHGNYVANSGLIVNPKFRRLGLARKIKKAVFELSRKKYPNARIFGITTSLPVMKINSDLGYKPVTFSELTQDDAFWAGCKTCPNHDILMRNDRKMCLCTAMMALSAKEAKEKKLAKLEKKREKIEKKMG</sequence>
<evidence type="ECO:0000259" key="2">
    <source>
        <dbReference type="PROSITE" id="PS51186"/>
    </source>
</evidence>
<dbReference type="RefSeq" id="WP_090165266.1">
    <property type="nucleotide sequence ID" value="NZ_FOFB01000002.1"/>
</dbReference>
<dbReference type="InterPro" id="IPR016181">
    <property type="entry name" value="Acyl_CoA_acyltransferase"/>
</dbReference>
<gene>
    <name evidence="3" type="ORF">SAMN05444359_10279</name>
</gene>
<dbReference type="STRING" id="478744.SAMN05444359_10279"/>
<accession>A0A1H9AHK8</accession>
<evidence type="ECO:0000313" key="3">
    <source>
        <dbReference type="EMBL" id="SEP75458.1"/>
    </source>
</evidence>
<organism evidence="3 4">
    <name type="scientific">Neolewinella agarilytica</name>
    <dbReference type="NCBI Taxonomy" id="478744"/>
    <lineage>
        <taxon>Bacteria</taxon>
        <taxon>Pseudomonadati</taxon>
        <taxon>Bacteroidota</taxon>
        <taxon>Saprospiria</taxon>
        <taxon>Saprospirales</taxon>
        <taxon>Lewinellaceae</taxon>
        <taxon>Neolewinella</taxon>
    </lineage>
</organism>
<protein>
    <recommendedName>
        <fullName evidence="2">N-acetyltransferase domain-containing protein</fullName>
    </recommendedName>
</protein>
<name>A0A1H9AHK8_9BACT</name>
<evidence type="ECO:0000313" key="4">
    <source>
        <dbReference type="Proteomes" id="UP000199021"/>
    </source>
</evidence>
<feature type="domain" description="N-acetyltransferase" evidence="2">
    <location>
        <begin position="3"/>
        <end position="151"/>
    </location>
</feature>
<dbReference type="InParanoid" id="A0A1H9AHK8"/>
<dbReference type="Gene3D" id="3.40.630.30">
    <property type="match status" value="1"/>
</dbReference>
<reference evidence="4" key="1">
    <citation type="submission" date="2016-10" db="EMBL/GenBank/DDBJ databases">
        <authorList>
            <person name="Varghese N."/>
            <person name="Submissions S."/>
        </authorList>
    </citation>
    <scope>NUCLEOTIDE SEQUENCE [LARGE SCALE GENOMIC DNA]</scope>
    <source>
        <strain evidence="4">DSM 24740</strain>
    </source>
</reference>